<gene>
    <name evidence="2" type="ORF">M0R45_020037</name>
</gene>
<comment type="caution">
    <text evidence="2">The sequence shown here is derived from an EMBL/GenBank/DDBJ whole genome shotgun (WGS) entry which is preliminary data.</text>
</comment>
<accession>A0AAW1X8W0</accession>
<sequence>MAVMVGSNEDDDYEDEDDDYDYDDGFQDLFDSDDLDLDDDDGDKKSETWNYRENGEFWTVDAYSDLEGRDETTFGTLVECQSKLYIIVPEYNQS</sequence>
<feature type="region of interest" description="Disordered" evidence="1">
    <location>
        <begin position="1"/>
        <end position="48"/>
    </location>
</feature>
<dbReference type="AlphaFoldDB" id="A0AAW1X8W0"/>
<reference evidence="2 3" key="1">
    <citation type="journal article" date="2023" name="G3 (Bethesda)">
        <title>A chromosome-length genome assembly and annotation of blackberry (Rubus argutus, cv. 'Hillquist').</title>
        <authorList>
            <person name="Bruna T."/>
            <person name="Aryal R."/>
            <person name="Dudchenko O."/>
            <person name="Sargent D.J."/>
            <person name="Mead D."/>
            <person name="Buti M."/>
            <person name="Cavallini A."/>
            <person name="Hytonen T."/>
            <person name="Andres J."/>
            <person name="Pham M."/>
            <person name="Weisz D."/>
            <person name="Mascagni F."/>
            <person name="Usai G."/>
            <person name="Natali L."/>
            <person name="Bassil N."/>
            <person name="Fernandez G.E."/>
            <person name="Lomsadze A."/>
            <person name="Armour M."/>
            <person name="Olukolu B."/>
            <person name="Poorten T."/>
            <person name="Britton C."/>
            <person name="Davik J."/>
            <person name="Ashrafi H."/>
            <person name="Aiden E.L."/>
            <person name="Borodovsky M."/>
            <person name="Worthington M."/>
        </authorList>
    </citation>
    <scope>NUCLEOTIDE SEQUENCE [LARGE SCALE GENOMIC DNA]</scope>
    <source>
        <strain evidence="2">PI 553951</strain>
    </source>
</reference>
<keyword evidence="3" id="KW-1185">Reference proteome</keyword>
<feature type="compositionally biased region" description="Acidic residues" evidence="1">
    <location>
        <begin position="8"/>
        <end position="41"/>
    </location>
</feature>
<evidence type="ECO:0000313" key="2">
    <source>
        <dbReference type="EMBL" id="KAK9932815.1"/>
    </source>
</evidence>
<dbReference type="EMBL" id="JBEDUW010000004">
    <property type="protein sequence ID" value="KAK9932815.1"/>
    <property type="molecule type" value="Genomic_DNA"/>
</dbReference>
<proteinExistence type="predicted"/>
<evidence type="ECO:0000256" key="1">
    <source>
        <dbReference type="SAM" id="MobiDB-lite"/>
    </source>
</evidence>
<name>A0AAW1X8W0_RUBAR</name>
<evidence type="ECO:0000313" key="3">
    <source>
        <dbReference type="Proteomes" id="UP001457282"/>
    </source>
</evidence>
<dbReference type="Proteomes" id="UP001457282">
    <property type="component" value="Unassembled WGS sequence"/>
</dbReference>
<organism evidence="2 3">
    <name type="scientific">Rubus argutus</name>
    <name type="common">Southern blackberry</name>
    <dbReference type="NCBI Taxonomy" id="59490"/>
    <lineage>
        <taxon>Eukaryota</taxon>
        <taxon>Viridiplantae</taxon>
        <taxon>Streptophyta</taxon>
        <taxon>Embryophyta</taxon>
        <taxon>Tracheophyta</taxon>
        <taxon>Spermatophyta</taxon>
        <taxon>Magnoliopsida</taxon>
        <taxon>eudicotyledons</taxon>
        <taxon>Gunneridae</taxon>
        <taxon>Pentapetalae</taxon>
        <taxon>rosids</taxon>
        <taxon>fabids</taxon>
        <taxon>Rosales</taxon>
        <taxon>Rosaceae</taxon>
        <taxon>Rosoideae</taxon>
        <taxon>Rosoideae incertae sedis</taxon>
        <taxon>Rubus</taxon>
    </lineage>
</organism>
<protein>
    <submittedName>
        <fullName evidence="2">Uncharacterized protein</fullName>
    </submittedName>
</protein>